<proteinExistence type="predicted"/>
<accession>A0A1X7TIU1</accession>
<dbReference type="InParanoid" id="A0A1X7TIU1"/>
<evidence type="ECO:0000313" key="1">
    <source>
        <dbReference type="EnsemblMetazoa" id="Aqu2.1.14766_001"/>
    </source>
</evidence>
<dbReference type="EnsemblMetazoa" id="Aqu2.1.14766_001">
    <property type="protein sequence ID" value="Aqu2.1.14766_001"/>
    <property type="gene ID" value="Aqu2.1.14766"/>
</dbReference>
<protein>
    <submittedName>
        <fullName evidence="1">Uncharacterized protein</fullName>
    </submittedName>
</protein>
<name>A0A1X7TIU1_AMPQE</name>
<sequence>PHLQAASRMCIFRTVLSRSVVRPFSSLG</sequence>
<organism evidence="1">
    <name type="scientific">Amphimedon queenslandica</name>
    <name type="common">Sponge</name>
    <dbReference type="NCBI Taxonomy" id="400682"/>
    <lineage>
        <taxon>Eukaryota</taxon>
        <taxon>Metazoa</taxon>
        <taxon>Porifera</taxon>
        <taxon>Demospongiae</taxon>
        <taxon>Heteroscleromorpha</taxon>
        <taxon>Haplosclerida</taxon>
        <taxon>Niphatidae</taxon>
        <taxon>Amphimedon</taxon>
    </lineage>
</organism>
<reference evidence="1" key="1">
    <citation type="submission" date="2017-05" db="UniProtKB">
        <authorList>
            <consortium name="EnsemblMetazoa"/>
        </authorList>
    </citation>
    <scope>IDENTIFICATION</scope>
</reference>
<dbReference type="AlphaFoldDB" id="A0A1X7TIU1"/>